<keyword evidence="3" id="KW-0813">Transport</keyword>
<dbReference type="EMBL" id="PVUE01000001">
    <property type="protein sequence ID" value="PRZ44099.1"/>
    <property type="molecule type" value="Genomic_DNA"/>
</dbReference>
<feature type="transmembrane region" description="Helical" evidence="9">
    <location>
        <begin position="33"/>
        <end position="51"/>
    </location>
</feature>
<evidence type="ECO:0000256" key="5">
    <source>
        <dbReference type="ARBA" id="ARBA00022692"/>
    </source>
</evidence>
<evidence type="ECO:0000256" key="7">
    <source>
        <dbReference type="ARBA" id="ARBA00023136"/>
    </source>
</evidence>
<dbReference type="Pfam" id="PF07690">
    <property type="entry name" value="MFS_1"/>
    <property type="match status" value="1"/>
</dbReference>
<feature type="transmembrane region" description="Helical" evidence="9">
    <location>
        <begin position="71"/>
        <end position="89"/>
    </location>
</feature>
<name>A0A2T1A681_9ACTN</name>
<dbReference type="GO" id="GO:0022857">
    <property type="term" value="F:transmembrane transporter activity"/>
    <property type="evidence" value="ECO:0007669"/>
    <property type="project" value="InterPro"/>
</dbReference>
<evidence type="ECO:0000313" key="11">
    <source>
        <dbReference type="EMBL" id="PRZ44099.1"/>
    </source>
</evidence>
<feature type="transmembrane region" description="Helical" evidence="9">
    <location>
        <begin position="248"/>
        <end position="269"/>
    </location>
</feature>
<dbReference type="FunFam" id="1.20.1720.10:FF:000004">
    <property type="entry name" value="EmrB/QacA family drug resistance transporter"/>
    <property type="match status" value="1"/>
</dbReference>
<feature type="transmembrane region" description="Helical" evidence="9">
    <location>
        <begin position="290"/>
        <end position="311"/>
    </location>
</feature>
<organism evidence="11 12">
    <name type="scientific">Antricoccus suffuscus</name>
    <dbReference type="NCBI Taxonomy" id="1629062"/>
    <lineage>
        <taxon>Bacteria</taxon>
        <taxon>Bacillati</taxon>
        <taxon>Actinomycetota</taxon>
        <taxon>Actinomycetes</taxon>
        <taxon>Geodermatophilales</taxon>
        <taxon>Antricoccaceae</taxon>
        <taxon>Antricoccus</taxon>
    </lineage>
</organism>
<evidence type="ECO:0000313" key="12">
    <source>
        <dbReference type="Proteomes" id="UP000237752"/>
    </source>
</evidence>
<feature type="transmembrane region" description="Helical" evidence="9">
    <location>
        <begin position="221"/>
        <end position="242"/>
    </location>
</feature>
<dbReference type="InterPro" id="IPR011701">
    <property type="entry name" value="MFS"/>
</dbReference>
<comment type="subcellular location">
    <subcellularLocation>
        <location evidence="1">Cell membrane</location>
        <topology evidence="1">Multi-pass membrane protein</topology>
    </subcellularLocation>
</comment>
<dbReference type="PANTHER" id="PTHR23501">
    <property type="entry name" value="MAJOR FACILITATOR SUPERFAMILY"/>
    <property type="match status" value="1"/>
</dbReference>
<evidence type="ECO:0000256" key="4">
    <source>
        <dbReference type="ARBA" id="ARBA00022475"/>
    </source>
</evidence>
<evidence type="ECO:0000256" key="8">
    <source>
        <dbReference type="SAM" id="MobiDB-lite"/>
    </source>
</evidence>
<proteinExistence type="inferred from homology"/>
<dbReference type="OrthoDB" id="7375466at2"/>
<dbReference type="Proteomes" id="UP000237752">
    <property type="component" value="Unassembled WGS sequence"/>
</dbReference>
<dbReference type="GO" id="GO:0005886">
    <property type="term" value="C:plasma membrane"/>
    <property type="evidence" value="ECO:0007669"/>
    <property type="project" value="UniProtKB-SubCell"/>
</dbReference>
<feature type="transmembrane region" description="Helical" evidence="9">
    <location>
        <begin position="323"/>
        <end position="344"/>
    </location>
</feature>
<evidence type="ECO:0000256" key="1">
    <source>
        <dbReference type="ARBA" id="ARBA00004651"/>
    </source>
</evidence>
<sequence>MSADTERAIDRRLGTRDAGSRDREIRAPETNTLVPLFIGLMLAMLLAALNQTVLSTALPTIVGELNGVHQMTWVITAYILASTIVMPIYGKVGDQIGRRGLMFTAILLFVSGSIIGGLAQDMTWLIIARTVQGLGGGGLILLSQAIIADVVPARERGKYMGIMGSVFAVSSVAGPLLGGWFTEVIGWRWAFWINLPLGALALGAALIFLKLPRQARGAGRFDVVGMALMMVSSSCLILVATWGGNEYAWSSGVILGLIGATVATAYLFVMVERRASNPIIPLHLFKERNFNLTTTAGLFTGIAMFGVLGYMPTYLQMATGANATKAGLLMVPMMAGFLVTSIVTGQMVSRSGRYRMLPIVGSFVWSLALWLLSIMTVQTPVWLICAYLSLLGIGIGMGMQILVLIVQNSFPNREVGTATASNNFFRQIGASLGSAVVGSLFATRLVDLLAQRMPADALSAGGGSNRLTPELVSKLPPELHEPVVSSYNDALAPIFMYMVPLGIAAALLLWFVHEKPLATTIDREVAIEPATEGFVSLRNRAR</sequence>
<protein>
    <submittedName>
        <fullName evidence="11">EmrB/QacA subfamily drug resistance transporter</fullName>
    </submittedName>
</protein>
<dbReference type="InterPro" id="IPR004638">
    <property type="entry name" value="EmrB-like"/>
</dbReference>
<comment type="caution">
    <text evidence="11">The sequence shown here is derived from an EMBL/GenBank/DDBJ whole genome shotgun (WGS) entry which is preliminary data.</text>
</comment>
<keyword evidence="6 9" id="KW-1133">Transmembrane helix</keyword>
<dbReference type="InterPro" id="IPR036259">
    <property type="entry name" value="MFS_trans_sf"/>
</dbReference>
<dbReference type="NCBIfam" id="TIGR00711">
    <property type="entry name" value="efflux_EmrB"/>
    <property type="match status" value="1"/>
</dbReference>
<comment type="similarity">
    <text evidence="2">Belongs to the major facilitator superfamily. TCR/Tet family.</text>
</comment>
<feature type="region of interest" description="Disordered" evidence="8">
    <location>
        <begin position="1"/>
        <end position="24"/>
    </location>
</feature>
<evidence type="ECO:0000256" key="9">
    <source>
        <dbReference type="SAM" id="Phobius"/>
    </source>
</evidence>
<dbReference type="InterPro" id="IPR020846">
    <property type="entry name" value="MFS_dom"/>
</dbReference>
<keyword evidence="12" id="KW-1185">Reference proteome</keyword>
<reference evidence="11 12" key="1">
    <citation type="submission" date="2018-03" db="EMBL/GenBank/DDBJ databases">
        <title>Genomic Encyclopedia of Archaeal and Bacterial Type Strains, Phase II (KMG-II): from individual species to whole genera.</title>
        <authorList>
            <person name="Goeker M."/>
        </authorList>
    </citation>
    <scope>NUCLEOTIDE SEQUENCE [LARGE SCALE GENOMIC DNA]</scope>
    <source>
        <strain evidence="11 12">DSM 100065</strain>
    </source>
</reference>
<dbReference type="RefSeq" id="WP_106347153.1">
    <property type="nucleotide sequence ID" value="NZ_PVUE01000001.1"/>
</dbReference>
<feature type="transmembrane region" description="Helical" evidence="9">
    <location>
        <begin position="427"/>
        <end position="446"/>
    </location>
</feature>
<evidence type="ECO:0000256" key="6">
    <source>
        <dbReference type="ARBA" id="ARBA00022989"/>
    </source>
</evidence>
<gene>
    <name evidence="11" type="ORF">CLV47_101223</name>
</gene>
<feature type="transmembrane region" description="Helical" evidence="9">
    <location>
        <begin position="381"/>
        <end position="406"/>
    </location>
</feature>
<dbReference type="Gene3D" id="1.20.1720.10">
    <property type="entry name" value="Multidrug resistance protein D"/>
    <property type="match status" value="1"/>
</dbReference>
<evidence type="ECO:0000256" key="3">
    <source>
        <dbReference type="ARBA" id="ARBA00022448"/>
    </source>
</evidence>
<keyword evidence="4" id="KW-1003">Cell membrane</keyword>
<feature type="transmembrane region" description="Helical" evidence="9">
    <location>
        <begin position="356"/>
        <end position="375"/>
    </location>
</feature>
<dbReference type="SUPFAM" id="SSF103473">
    <property type="entry name" value="MFS general substrate transporter"/>
    <property type="match status" value="1"/>
</dbReference>
<evidence type="ECO:0000259" key="10">
    <source>
        <dbReference type="PROSITE" id="PS50850"/>
    </source>
</evidence>
<feature type="domain" description="Major facilitator superfamily (MFS) profile" evidence="10">
    <location>
        <begin position="36"/>
        <end position="517"/>
    </location>
</feature>
<accession>A0A2T1A681</accession>
<dbReference type="PROSITE" id="PS50850">
    <property type="entry name" value="MFS"/>
    <property type="match status" value="1"/>
</dbReference>
<feature type="transmembrane region" description="Helical" evidence="9">
    <location>
        <begin position="189"/>
        <end position="209"/>
    </location>
</feature>
<keyword evidence="5 9" id="KW-0812">Transmembrane</keyword>
<keyword evidence="7 9" id="KW-0472">Membrane</keyword>
<dbReference type="CDD" id="cd17502">
    <property type="entry name" value="MFS_Azr1_MDR_like"/>
    <property type="match status" value="1"/>
</dbReference>
<evidence type="ECO:0000256" key="2">
    <source>
        <dbReference type="ARBA" id="ARBA00007520"/>
    </source>
</evidence>
<dbReference type="PANTHER" id="PTHR23501:SF197">
    <property type="entry name" value="COMD"/>
    <property type="match status" value="1"/>
</dbReference>
<feature type="transmembrane region" description="Helical" evidence="9">
    <location>
        <begin position="101"/>
        <end position="120"/>
    </location>
</feature>
<dbReference type="PRINTS" id="PR01036">
    <property type="entry name" value="TCRTETB"/>
</dbReference>
<dbReference type="Gene3D" id="1.20.1250.20">
    <property type="entry name" value="MFS general substrate transporter like domains"/>
    <property type="match status" value="1"/>
</dbReference>
<dbReference type="AlphaFoldDB" id="A0A2T1A681"/>
<feature type="transmembrane region" description="Helical" evidence="9">
    <location>
        <begin position="126"/>
        <end position="147"/>
    </location>
</feature>
<feature type="transmembrane region" description="Helical" evidence="9">
    <location>
        <begin position="494"/>
        <end position="513"/>
    </location>
</feature>
<feature type="transmembrane region" description="Helical" evidence="9">
    <location>
        <begin position="159"/>
        <end position="177"/>
    </location>
</feature>